<dbReference type="PANTHER" id="PTHR33710:SF79">
    <property type="entry name" value="OS06G0205337 PROTEIN"/>
    <property type="match status" value="1"/>
</dbReference>
<keyword evidence="2" id="KW-0695">RNA-directed DNA polymerase</keyword>
<dbReference type="Pfam" id="PF03372">
    <property type="entry name" value="Exo_endo_phos"/>
    <property type="match status" value="1"/>
</dbReference>
<keyword evidence="3" id="KW-1185">Reference proteome</keyword>
<keyword evidence="2" id="KW-0808">Transferase</keyword>
<reference evidence="2" key="1">
    <citation type="submission" date="2022-08" db="EMBL/GenBank/DDBJ databases">
        <authorList>
            <person name="Marques A."/>
        </authorList>
    </citation>
    <scope>NUCLEOTIDE SEQUENCE</scope>
    <source>
        <strain evidence="2">RhyPub2mFocal</strain>
        <tissue evidence="2">Leaves</tissue>
    </source>
</reference>
<accession>A0AAV8H908</accession>
<organism evidence="2 3">
    <name type="scientific">Rhynchospora pubera</name>
    <dbReference type="NCBI Taxonomy" id="906938"/>
    <lineage>
        <taxon>Eukaryota</taxon>
        <taxon>Viridiplantae</taxon>
        <taxon>Streptophyta</taxon>
        <taxon>Embryophyta</taxon>
        <taxon>Tracheophyta</taxon>
        <taxon>Spermatophyta</taxon>
        <taxon>Magnoliopsida</taxon>
        <taxon>Liliopsida</taxon>
        <taxon>Poales</taxon>
        <taxon>Cyperaceae</taxon>
        <taxon>Cyperoideae</taxon>
        <taxon>Rhynchosporeae</taxon>
        <taxon>Rhynchospora</taxon>
    </lineage>
</organism>
<dbReference type="PANTHER" id="PTHR33710">
    <property type="entry name" value="BNAC02G09200D PROTEIN"/>
    <property type="match status" value="1"/>
</dbReference>
<feature type="domain" description="Endonuclease/exonuclease/phosphatase" evidence="1">
    <location>
        <begin position="16"/>
        <end position="174"/>
    </location>
</feature>
<dbReference type="Proteomes" id="UP001140206">
    <property type="component" value="Chromosome 1"/>
</dbReference>
<dbReference type="InterPro" id="IPR005135">
    <property type="entry name" value="Endo/exonuclease/phosphatase"/>
</dbReference>
<evidence type="ECO:0000313" key="3">
    <source>
        <dbReference type="Proteomes" id="UP001140206"/>
    </source>
</evidence>
<evidence type="ECO:0000259" key="1">
    <source>
        <dbReference type="Pfam" id="PF03372"/>
    </source>
</evidence>
<comment type="caution">
    <text evidence="2">The sequence shown here is derived from an EMBL/GenBank/DDBJ whole genome shotgun (WGS) entry which is preliminary data.</text>
</comment>
<gene>
    <name evidence="2" type="ORF">LUZ62_024314</name>
</gene>
<dbReference type="GO" id="GO:0003964">
    <property type="term" value="F:RNA-directed DNA polymerase activity"/>
    <property type="evidence" value="ECO:0007669"/>
    <property type="project" value="UniProtKB-KW"/>
</dbReference>
<keyword evidence="2" id="KW-0548">Nucleotidyltransferase</keyword>
<dbReference type="Gene3D" id="3.60.10.10">
    <property type="entry name" value="Endonuclease/exonuclease/phosphatase"/>
    <property type="match status" value="1"/>
</dbReference>
<dbReference type="EMBL" id="JAMFTS010000001">
    <property type="protein sequence ID" value="KAJ4811748.1"/>
    <property type="molecule type" value="Genomic_DNA"/>
</dbReference>
<dbReference type="SUPFAM" id="SSF56219">
    <property type="entry name" value="DNase I-like"/>
    <property type="match status" value="1"/>
</dbReference>
<evidence type="ECO:0000313" key="2">
    <source>
        <dbReference type="EMBL" id="KAJ4811748.1"/>
    </source>
</evidence>
<protein>
    <submittedName>
        <fullName evidence="2">Non-LTR reverse transcriptase</fullName>
    </submittedName>
</protein>
<sequence>MSRMMRATRSFEYHVIPARGQSGGLCLAWRQGMEVQVLNSSANYICVRFSPKDKPPWILVGVYGDPKHHRNRWLWETMTQIIQLHGAVCLMGDFNEILSSEEKYGGNSNLKSNTIDFQNFTFDSGLVDVRYKGPAYTWTNKRNVSEAIYERLDRVLVTPDWLQLYPNAYVNHLPMIHSDHCPILFRIKKPPDRSNNFRIENWWMLEDDFQDKWVNDWKATERLPSKERWKSIRNCMKQWAVSHLTPKKKLEKLANQIQKVQMQHPSMRDHAMEEALLVEYEKAELQHEQYWQQRSRMEWHNLGDRNTRFFHTVATNRRRFNLITMIRNEDGNLTGCEKVIRKQLVKYFSDLYSPTQNSLLEAPPGQSQIEQNFWNVLQQDIGPKIPTTAHYYITKPQNTVK</sequence>
<dbReference type="InterPro" id="IPR036691">
    <property type="entry name" value="Endo/exonu/phosph_ase_sf"/>
</dbReference>
<proteinExistence type="predicted"/>
<name>A0AAV8H908_9POAL</name>
<dbReference type="AlphaFoldDB" id="A0AAV8H908"/>